<keyword evidence="11" id="KW-1185">Reference proteome</keyword>
<evidence type="ECO:0000259" key="9">
    <source>
        <dbReference type="PROSITE" id="PS50928"/>
    </source>
</evidence>
<dbReference type="InterPro" id="IPR045621">
    <property type="entry name" value="BPD_transp_1_N"/>
</dbReference>
<comment type="caution">
    <text evidence="10">The sequence shown here is derived from an EMBL/GenBank/DDBJ whole genome shotgun (WGS) entry which is preliminary data.</text>
</comment>
<evidence type="ECO:0000256" key="1">
    <source>
        <dbReference type="ARBA" id="ARBA00004651"/>
    </source>
</evidence>
<reference evidence="10 11" key="1">
    <citation type="submission" date="2020-02" db="EMBL/GenBank/DDBJ databases">
        <title>Whole Genome Shotgun Sequence of Streptomyces sp. strain CWH03.</title>
        <authorList>
            <person name="Dohra H."/>
            <person name="Kodani S."/>
            <person name="Yamamura H."/>
        </authorList>
    </citation>
    <scope>NUCLEOTIDE SEQUENCE [LARGE SCALE GENOMIC DNA]</scope>
    <source>
        <strain evidence="10 11">CWH03</strain>
    </source>
</reference>
<evidence type="ECO:0000256" key="5">
    <source>
        <dbReference type="ARBA" id="ARBA00022989"/>
    </source>
</evidence>
<keyword evidence="6 7" id="KW-0472">Membrane</keyword>
<feature type="transmembrane region" description="Helical" evidence="7">
    <location>
        <begin position="316"/>
        <end position="342"/>
    </location>
</feature>
<evidence type="ECO:0000313" key="10">
    <source>
        <dbReference type="EMBL" id="GFH35394.1"/>
    </source>
</evidence>
<keyword evidence="2 7" id="KW-0813">Transport</keyword>
<dbReference type="CDD" id="cd06261">
    <property type="entry name" value="TM_PBP2"/>
    <property type="match status" value="1"/>
</dbReference>
<organism evidence="10 11">
    <name type="scientific">Streptomyces pacificus</name>
    <dbReference type="NCBI Taxonomy" id="2705029"/>
    <lineage>
        <taxon>Bacteria</taxon>
        <taxon>Bacillati</taxon>
        <taxon>Actinomycetota</taxon>
        <taxon>Actinomycetes</taxon>
        <taxon>Kitasatosporales</taxon>
        <taxon>Streptomycetaceae</taxon>
        <taxon>Streptomyces</taxon>
    </lineage>
</organism>
<proteinExistence type="inferred from homology"/>
<sequence length="394" mass="41262">MSSATSPSGSSPDVPGVPDVPDVPDAPVGTCPPGTSGVEMKAAAPSPGSPGARPGRPPSAKTALPARPACLAYPAYLAGRLGGALVSLFAVLVTSFFLFRIIPGDPVKAMTHGMPTSAEQLAALRRQFGLDLPLWRQFADYCAGALTGDLGMSYQFRAPVGELIAQKLPATLLLTGVAVVLYSALGLWLGTRSAWRHGRLGDRLNTGVALTLWSVPSFWLGLLLIITFSVGIGPMPGMFPTGGMESGGTAGLAYVLDVAHHMVLPVLTLVAVGYAQTLLVMRSSLLDEMGGDYLTTARAKGLRDDDVRRRHAVPNALLPTVTMVFINLGHVAAGSILVETVFSWPGLGGLFYQALSVPDLPLVQGLFVVFAGAMILMNLLADLLYPLLDPRVGR</sequence>
<dbReference type="Pfam" id="PF19300">
    <property type="entry name" value="BPD_transp_1_N"/>
    <property type="match status" value="1"/>
</dbReference>
<feature type="domain" description="ABC transmembrane type-1" evidence="9">
    <location>
        <begin position="168"/>
        <end position="385"/>
    </location>
</feature>
<evidence type="ECO:0000256" key="6">
    <source>
        <dbReference type="ARBA" id="ARBA00023136"/>
    </source>
</evidence>
<dbReference type="PANTHER" id="PTHR43376:SF1">
    <property type="entry name" value="OLIGOPEPTIDE TRANSPORT SYSTEM PERMEASE PROTEIN"/>
    <property type="match status" value="1"/>
</dbReference>
<dbReference type="Proteomes" id="UP000484988">
    <property type="component" value="Unassembled WGS sequence"/>
</dbReference>
<dbReference type="PROSITE" id="PS50928">
    <property type="entry name" value="ABC_TM1"/>
    <property type="match status" value="1"/>
</dbReference>
<evidence type="ECO:0000256" key="7">
    <source>
        <dbReference type="RuleBase" id="RU363032"/>
    </source>
</evidence>
<dbReference type="EMBL" id="BLLG01000004">
    <property type="protein sequence ID" value="GFH35394.1"/>
    <property type="molecule type" value="Genomic_DNA"/>
</dbReference>
<keyword evidence="5 7" id="KW-1133">Transmembrane helix</keyword>
<evidence type="ECO:0000256" key="2">
    <source>
        <dbReference type="ARBA" id="ARBA00022448"/>
    </source>
</evidence>
<protein>
    <submittedName>
        <fullName evidence="10">ABC transporter permease</fullName>
    </submittedName>
</protein>
<evidence type="ECO:0000256" key="8">
    <source>
        <dbReference type="SAM" id="MobiDB-lite"/>
    </source>
</evidence>
<accession>A0A6A0AU37</accession>
<feature type="transmembrane region" description="Helical" evidence="7">
    <location>
        <begin position="168"/>
        <end position="189"/>
    </location>
</feature>
<dbReference type="InterPro" id="IPR000515">
    <property type="entry name" value="MetI-like"/>
</dbReference>
<comment type="subcellular location">
    <subcellularLocation>
        <location evidence="1 7">Cell membrane</location>
        <topology evidence="1 7">Multi-pass membrane protein</topology>
    </subcellularLocation>
</comment>
<keyword evidence="3" id="KW-1003">Cell membrane</keyword>
<feature type="region of interest" description="Disordered" evidence="8">
    <location>
        <begin position="1"/>
        <end position="63"/>
    </location>
</feature>
<dbReference type="Gene3D" id="1.10.3720.10">
    <property type="entry name" value="MetI-like"/>
    <property type="match status" value="1"/>
</dbReference>
<dbReference type="PANTHER" id="PTHR43376">
    <property type="entry name" value="OLIGOPEPTIDE TRANSPORT SYSTEM PERMEASE PROTEIN"/>
    <property type="match status" value="1"/>
</dbReference>
<feature type="transmembrane region" description="Helical" evidence="7">
    <location>
        <begin position="210"/>
        <end position="232"/>
    </location>
</feature>
<dbReference type="GO" id="GO:0055085">
    <property type="term" value="P:transmembrane transport"/>
    <property type="evidence" value="ECO:0007669"/>
    <property type="project" value="InterPro"/>
</dbReference>
<feature type="transmembrane region" description="Helical" evidence="7">
    <location>
        <begin position="252"/>
        <end position="275"/>
    </location>
</feature>
<name>A0A6A0AU37_9ACTN</name>
<feature type="compositionally biased region" description="Low complexity" evidence="8">
    <location>
        <begin position="42"/>
        <end position="60"/>
    </location>
</feature>
<dbReference type="SUPFAM" id="SSF161098">
    <property type="entry name" value="MetI-like"/>
    <property type="match status" value="1"/>
</dbReference>
<evidence type="ECO:0000256" key="4">
    <source>
        <dbReference type="ARBA" id="ARBA00022692"/>
    </source>
</evidence>
<feature type="compositionally biased region" description="Low complexity" evidence="8">
    <location>
        <begin position="1"/>
        <end position="29"/>
    </location>
</feature>
<dbReference type="GO" id="GO:0005886">
    <property type="term" value="C:plasma membrane"/>
    <property type="evidence" value="ECO:0007669"/>
    <property type="project" value="UniProtKB-SubCell"/>
</dbReference>
<gene>
    <name evidence="10" type="ORF">SCWH03_16100</name>
</gene>
<comment type="similarity">
    <text evidence="7">Belongs to the binding-protein-dependent transport system permease family.</text>
</comment>
<dbReference type="Pfam" id="PF00528">
    <property type="entry name" value="BPD_transp_1"/>
    <property type="match status" value="1"/>
</dbReference>
<evidence type="ECO:0000256" key="3">
    <source>
        <dbReference type="ARBA" id="ARBA00022475"/>
    </source>
</evidence>
<feature type="transmembrane region" description="Helical" evidence="7">
    <location>
        <begin position="81"/>
        <end position="102"/>
    </location>
</feature>
<feature type="transmembrane region" description="Helical" evidence="7">
    <location>
        <begin position="362"/>
        <end position="385"/>
    </location>
</feature>
<dbReference type="AlphaFoldDB" id="A0A6A0AU37"/>
<evidence type="ECO:0000313" key="11">
    <source>
        <dbReference type="Proteomes" id="UP000484988"/>
    </source>
</evidence>
<keyword evidence="4 7" id="KW-0812">Transmembrane</keyword>
<dbReference type="InterPro" id="IPR035906">
    <property type="entry name" value="MetI-like_sf"/>
</dbReference>